<keyword evidence="2" id="KW-1185">Reference proteome</keyword>
<dbReference type="RefSeq" id="WP_230754233.1">
    <property type="nucleotide sequence ID" value="NZ_JAINWA010000001.1"/>
</dbReference>
<name>A0AAE3EIQ7_9SPIR</name>
<protein>
    <submittedName>
        <fullName evidence="1">Uncharacterized protein</fullName>
    </submittedName>
</protein>
<accession>A0AAE3EIQ7</accession>
<comment type="caution">
    <text evidence="1">The sequence shown here is derived from an EMBL/GenBank/DDBJ whole genome shotgun (WGS) entry which is preliminary data.</text>
</comment>
<organism evidence="1 2">
    <name type="scientific">Teretinema zuelzerae</name>
    <dbReference type="NCBI Taxonomy" id="156"/>
    <lineage>
        <taxon>Bacteria</taxon>
        <taxon>Pseudomonadati</taxon>
        <taxon>Spirochaetota</taxon>
        <taxon>Spirochaetia</taxon>
        <taxon>Spirochaetales</taxon>
        <taxon>Treponemataceae</taxon>
        <taxon>Teretinema</taxon>
    </lineage>
</organism>
<reference evidence="1" key="1">
    <citation type="submission" date="2021-08" db="EMBL/GenBank/DDBJ databases">
        <title>Comparative analyses of Brucepasteria parasyntrophica and Teretinema zuelzerae.</title>
        <authorList>
            <person name="Song Y."/>
            <person name="Brune A."/>
        </authorList>
    </citation>
    <scope>NUCLEOTIDE SEQUENCE</scope>
    <source>
        <strain evidence="1">DSM 1903</strain>
    </source>
</reference>
<dbReference type="AlphaFoldDB" id="A0AAE3EIQ7"/>
<proteinExistence type="predicted"/>
<evidence type="ECO:0000313" key="2">
    <source>
        <dbReference type="Proteomes" id="UP001198163"/>
    </source>
</evidence>
<gene>
    <name evidence="1" type="ORF">K7J14_05820</name>
</gene>
<dbReference type="EMBL" id="JAINWA010000001">
    <property type="protein sequence ID" value="MCD1654218.1"/>
    <property type="molecule type" value="Genomic_DNA"/>
</dbReference>
<evidence type="ECO:0000313" key="1">
    <source>
        <dbReference type="EMBL" id="MCD1654218.1"/>
    </source>
</evidence>
<dbReference type="Proteomes" id="UP001198163">
    <property type="component" value="Unassembled WGS sequence"/>
</dbReference>
<sequence>MKDRLDDILMDFLESTLEPFPLSALLRFMGEAATAENYEDLSDYLSYNQLAYLNPSWNGEEPLWISRAGLFTGRTALIRPGKKELAAGVFLPGSRLVPYQDPSYLPHELTFIHNGRILPRVPYETDPDEAYPLYSFFGEEYVPQYLSLDNSANDLLFSDSDGADPSCFSLMAVDVRDVYWSGVFRAGDFLAAKVVDWAGGIFELSVVPAPEESDRDEWLGVLEESLVQEFDSIGPSASMDEQLAFSFFLGQELLFNENAVPVGDLLGWSERVDMEPYGVETRLWHKGSVIPAQSSWAMTLIASPSSLLEESFVLLGLPVNLIVMDSYVKDSLYLREAASDALLKRLLPFGTIQSHFCVPIIERALESRKNELGKTYNRFADNEVGVLRNRYIALHSALSRTIFELQHSGIRPDDIPEQGAVVLGQLMTHTVSAIENLEGYAEETSGDVEALWSSIEGMEDSFFDTRTAIMEALPSLKKKRFSVIKKEKPDV</sequence>